<organism evidence="3 4">
    <name type="scientific">Eiseniibacteriota bacterium</name>
    <dbReference type="NCBI Taxonomy" id="2212470"/>
    <lineage>
        <taxon>Bacteria</taxon>
        <taxon>Candidatus Eiseniibacteriota</taxon>
    </lineage>
</organism>
<gene>
    <name evidence="3" type="ORF">HKN21_13900</name>
</gene>
<dbReference type="EMBL" id="JABDJR010000558">
    <property type="protein sequence ID" value="NNF07852.1"/>
    <property type="molecule type" value="Genomic_DNA"/>
</dbReference>
<evidence type="ECO:0000256" key="2">
    <source>
        <dbReference type="SAM" id="SignalP"/>
    </source>
</evidence>
<keyword evidence="2" id="KW-0732">Signal</keyword>
<name>A0A7Y2H3H9_UNCEI</name>
<sequence>MNPRHGVLLTLALCALALIASGASALPELDLGDRILIDGFSDEFERDEFLFQSRPQGGVEESTSDSQWGLFNDVNQMKITWDANFVYVAIDGFIFNNNTMVFFDTVPLADGQNPGLTSLSQVNSWRRAVSFDNGIFPDLFAATWDGNTTPQLWTYTGPNQVAQIPQGSFPTVASFSGDLPRRSMEAAIPWDVFFLGQGVREFDPAYGDTIYRMPDPDFEVRIVSWITAGADGTGGPDSAPDNLSGHQVDGSIPVVLDNYVRLRMDRFDANGDPNPDGVPDFGQPVRTPTRPDMSEEEYRAVVDDFFFLAPPIRGTALEIKDIRLEPRAFAPDLGEDLEFLFTITPEIQDELLREVRRIDFTAEVFDLNGRKVRTLYDEAEFTIASLDGSTFLPVNRFDGRDDEGRILEGGVYLLRLILEPDQDQTQEALVVVR</sequence>
<dbReference type="AlphaFoldDB" id="A0A7Y2H3H9"/>
<feature type="chain" id="PRO_5031450897" evidence="2">
    <location>
        <begin position="26"/>
        <end position="433"/>
    </location>
</feature>
<evidence type="ECO:0000313" key="3">
    <source>
        <dbReference type="EMBL" id="NNF07852.1"/>
    </source>
</evidence>
<accession>A0A7Y2H3H9</accession>
<proteinExistence type="predicted"/>
<feature type="region of interest" description="Disordered" evidence="1">
    <location>
        <begin position="269"/>
        <end position="292"/>
    </location>
</feature>
<reference evidence="3 4" key="1">
    <citation type="submission" date="2020-03" db="EMBL/GenBank/DDBJ databases">
        <title>Metabolic flexibility allows generalist bacteria to become dominant in a frequently disturbed ecosystem.</title>
        <authorList>
            <person name="Chen Y.-J."/>
            <person name="Leung P.M."/>
            <person name="Bay S.K."/>
            <person name="Hugenholtz P."/>
            <person name="Kessler A.J."/>
            <person name="Shelley G."/>
            <person name="Waite D.W."/>
            <person name="Cook P.L."/>
            <person name="Greening C."/>
        </authorList>
    </citation>
    <scope>NUCLEOTIDE SEQUENCE [LARGE SCALE GENOMIC DNA]</scope>
    <source>
        <strain evidence="3">SS_bin_28</strain>
    </source>
</reference>
<protein>
    <submittedName>
        <fullName evidence="3">Uncharacterized protein</fullName>
    </submittedName>
</protein>
<comment type="caution">
    <text evidence="3">The sequence shown here is derived from an EMBL/GenBank/DDBJ whole genome shotgun (WGS) entry which is preliminary data.</text>
</comment>
<evidence type="ECO:0000256" key="1">
    <source>
        <dbReference type="SAM" id="MobiDB-lite"/>
    </source>
</evidence>
<evidence type="ECO:0000313" key="4">
    <source>
        <dbReference type="Proteomes" id="UP000547674"/>
    </source>
</evidence>
<feature type="signal peptide" evidence="2">
    <location>
        <begin position="1"/>
        <end position="25"/>
    </location>
</feature>
<dbReference type="Gene3D" id="2.60.40.4070">
    <property type="match status" value="1"/>
</dbReference>
<dbReference type="Proteomes" id="UP000547674">
    <property type="component" value="Unassembled WGS sequence"/>
</dbReference>